<evidence type="ECO:0000313" key="2">
    <source>
        <dbReference type="Proteomes" id="UP001056120"/>
    </source>
</evidence>
<comment type="caution">
    <text evidence="1">The sequence shown here is derived from an EMBL/GenBank/DDBJ whole genome shotgun (WGS) entry which is preliminary data.</text>
</comment>
<proteinExistence type="predicted"/>
<organism evidence="1 2">
    <name type="scientific">Smallanthus sonchifolius</name>
    <dbReference type="NCBI Taxonomy" id="185202"/>
    <lineage>
        <taxon>Eukaryota</taxon>
        <taxon>Viridiplantae</taxon>
        <taxon>Streptophyta</taxon>
        <taxon>Embryophyta</taxon>
        <taxon>Tracheophyta</taxon>
        <taxon>Spermatophyta</taxon>
        <taxon>Magnoliopsida</taxon>
        <taxon>eudicotyledons</taxon>
        <taxon>Gunneridae</taxon>
        <taxon>Pentapetalae</taxon>
        <taxon>asterids</taxon>
        <taxon>campanulids</taxon>
        <taxon>Asterales</taxon>
        <taxon>Asteraceae</taxon>
        <taxon>Asteroideae</taxon>
        <taxon>Heliantheae alliance</taxon>
        <taxon>Millerieae</taxon>
        <taxon>Smallanthus</taxon>
    </lineage>
</organism>
<reference evidence="1 2" key="2">
    <citation type="journal article" date="2022" name="Mol. Ecol. Resour.">
        <title>The genomes of chicory, endive, great burdock and yacon provide insights into Asteraceae paleo-polyploidization history and plant inulin production.</title>
        <authorList>
            <person name="Fan W."/>
            <person name="Wang S."/>
            <person name="Wang H."/>
            <person name="Wang A."/>
            <person name="Jiang F."/>
            <person name="Liu H."/>
            <person name="Zhao H."/>
            <person name="Xu D."/>
            <person name="Zhang Y."/>
        </authorList>
    </citation>
    <scope>NUCLEOTIDE SEQUENCE [LARGE SCALE GENOMIC DNA]</scope>
    <source>
        <strain evidence="2">cv. Yunnan</strain>
        <tissue evidence="1">Leaves</tissue>
    </source>
</reference>
<dbReference type="EMBL" id="CM042020">
    <property type="protein sequence ID" value="KAI3820727.1"/>
    <property type="molecule type" value="Genomic_DNA"/>
</dbReference>
<reference evidence="2" key="1">
    <citation type="journal article" date="2022" name="Mol. Ecol. Resour.">
        <title>The genomes of chicory, endive, great burdock and yacon provide insights into Asteraceae palaeo-polyploidization history and plant inulin production.</title>
        <authorList>
            <person name="Fan W."/>
            <person name="Wang S."/>
            <person name="Wang H."/>
            <person name="Wang A."/>
            <person name="Jiang F."/>
            <person name="Liu H."/>
            <person name="Zhao H."/>
            <person name="Xu D."/>
            <person name="Zhang Y."/>
        </authorList>
    </citation>
    <scope>NUCLEOTIDE SEQUENCE [LARGE SCALE GENOMIC DNA]</scope>
    <source>
        <strain evidence="2">cv. Yunnan</strain>
    </source>
</reference>
<sequence>MCSGLPLAEKMLMLILASLLHSFDWSLPKGEEHDIIEIFSIALKKRKPLISIPSQRYKPFNVSDYGIFSM</sequence>
<accession>A0ACB9JKR4</accession>
<gene>
    <name evidence="1" type="ORF">L1987_08275</name>
</gene>
<dbReference type="Proteomes" id="UP001056120">
    <property type="component" value="Linkage Group LG03"/>
</dbReference>
<keyword evidence="2" id="KW-1185">Reference proteome</keyword>
<protein>
    <submittedName>
        <fullName evidence="1">Uncharacterized protein</fullName>
    </submittedName>
</protein>
<name>A0ACB9JKR4_9ASTR</name>
<evidence type="ECO:0000313" key="1">
    <source>
        <dbReference type="EMBL" id="KAI3820727.1"/>
    </source>
</evidence>